<keyword evidence="1" id="KW-0812">Transmembrane</keyword>
<dbReference type="Proteomes" id="UP000317624">
    <property type="component" value="Unassembled WGS sequence"/>
</dbReference>
<keyword evidence="1" id="KW-0472">Membrane</keyword>
<evidence type="ECO:0000313" key="2">
    <source>
        <dbReference type="EMBL" id="TVT40240.1"/>
    </source>
</evidence>
<dbReference type="OrthoDB" id="7068914at2"/>
<dbReference type="AlphaFoldDB" id="A0A558BUP7"/>
<protein>
    <submittedName>
        <fullName evidence="2">Uncharacterized protein</fullName>
    </submittedName>
</protein>
<organism evidence="2 3">
    <name type="scientific">Hymenobacter setariae</name>
    <dbReference type="NCBI Taxonomy" id="2594794"/>
    <lineage>
        <taxon>Bacteria</taxon>
        <taxon>Pseudomonadati</taxon>
        <taxon>Bacteroidota</taxon>
        <taxon>Cytophagia</taxon>
        <taxon>Cytophagales</taxon>
        <taxon>Hymenobacteraceae</taxon>
        <taxon>Hymenobacter</taxon>
    </lineage>
</organism>
<feature type="transmembrane region" description="Helical" evidence="1">
    <location>
        <begin position="96"/>
        <end position="115"/>
    </location>
</feature>
<keyword evidence="1" id="KW-1133">Transmembrane helix</keyword>
<sequence length="145" mass="15309">MNCPSCTSDNVQKLSILYELGTNDIRTSSVTTGLGGGLSRGSGLGLGTAHTSTKGTSQSKLASKASPPAKQSYKVALAIVLGILMLLVAAGNGFFLTIALLLIGGGGYLLYRAYLYNNNTWPPKYAIWQQSWHCNRCGDIYSQGA</sequence>
<evidence type="ECO:0000313" key="3">
    <source>
        <dbReference type="Proteomes" id="UP000317624"/>
    </source>
</evidence>
<accession>A0A558BUP7</accession>
<name>A0A558BUP7_9BACT</name>
<dbReference type="RefSeq" id="WP_144847953.1">
    <property type="nucleotide sequence ID" value="NZ_VMRJ01000003.1"/>
</dbReference>
<evidence type="ECO:0000256" key="1">
    <source>
        <dbReference type="SAM" id="Phobius"/>
    </source>
</evidence>
<proteinExistence type="predicted"/>
<gene>
    <name evidence="2" type="ORF">FNT36_12185</name>
</gene>
<keyword evidence="3" id="KW-1185">Reference proteome</keyword>
<comment type="caution">
    <text evidence="2">The sequence shown here is derived from an EMBL/GenBank/DDBJ whole genome shotgun (WGS) entry which is preliminary data.</text>
</comment>
<reference evidence="2 3" key="1">
    <citation type="submission" date="2019-07" db="EMBL/GenBank/DDBJ databases">
        <title>Hymenobacter sp. straun FUR1 Genome sequencing and assembly.</title>
        <authorList>
            <person name="Chhetri G."/>
        </authorList>
    </citation>
    <scope>NUCLEOTIDE SEQUENCE [LARGE SCALE GENOMIC DNA]</scope>
    <source>
        <strain evidence="2 3">Fur1</strain>
    </source>
</reference>
<feature type="transmembrane region" description="Helical" evidence="1">
    <location>
        <begin position="73"/>
        <end position="90"/>
    </location>
</feature>
<dbReference type="EMBL" id="VMRJ01000003">
    <property type="protein sequence ID" value="TVT40240.1"/>
    <property type="molecule type" value="Genomic_DNA"/>
</dbReference>